<feature type="compositionally biased region" description="Polar residues" evidence="1">
    <location>
        <begin position="18"/>
        <end position="32"/>
    </location>
</feature>
<feature type="compositionally biased region" description="Basic and acidic residues" evidence="1">
    <location>
        <begin position="1"/>
        <end position="16"/>
    </location>
</feature>
<dbReference type="RefSeq" id="WP_105804127.1">
    <property type="nucleotide sequence ID" value="NZ_MWZD01000012.1"/>
</dbReference>
<dbReference type="Proteomes" id="UP000238650">
    <property type="component" value="Unassembled WGS sequence"/>
</dbReference>
<dbReference type="EMBL" id="MWZD01000012">
    <property type="protein sequence ID" value="PRI12423.1"/>
    <property type="molecule type" value="Genomic_DNA"/>
</dbReference>
<name>A0A2S9QS60_9MICO</name>
<comment type="caution">
    <text evidence="2">The sequence shown here is derived from an EMBL/GenBank/DDBJ whole genome shotgun (WGS) entry which is preliminary data.</text>
</comment>
<feature type="region of interest" description="Disordered" evidence="1">
    <location>
        <begin position="1"/>
        <end position="89"/>
    </location>
</feature>
<feature type="compositionally biased region" description="Basic and acidic residues" evidence="1">
    <location>
        <begin position="55"/>
        <end position="80"/>
    </location>
</feature>
<dbReference type="OrthoDB" id="4991166at2"/>
<sequence length="89" mass="9560">MSDRETNETHDAHEPHPASQTEASNGEGTVSTPAEGHTLDHPVLDGSTEDYSGEGEEKNPRYGMEDPGLIRDTESGEKKAPIPGSTEEQ</sequence>
<evidence type="ECO:0000313" key="3">
    <source>
        <dbReference type="Proteomes" id="UP000238650"/>
    </source>
</evidence>
<proteinExistence type="predicted"/>
<evidence type="ECO:0000313" key="2">
    <source>
        <dbReference type="EMBL" id="PRI12423.1"/>
    </source>
</evidence>
<dbReference type="AlphaFoldDB" id="A0A2S9QS60"/>
<organism evidence="2 3">
    <name type="scientific">Leucobacter massiliensis</name>
    <dbReference type="NCBI Taxonomy" id="1686285"/>
    <lineage>
        <taxon>Bacteria</taxon>
        <taxon>Bacillati</taxon>
        <taxon>Actinomycetota</taxon>
        <taxon>Actinomycetes</taxon>
        <taxon>Micrococcales</taxon>
        <taxon>Microbacteriaceae</taxon>
        <taxon>Leucobacter</taxon>
    </lineage>
</organism>
<gene>
    <name evidence="2" type="ORF">B4915_01780</name>
</gene>
<keyword evidence="3" id="KW-1185">Reference proteome</keyword>
<reference evidence="2 3" key="1">
    <citation type="journal article" date="2017" name="New Microbes New Infect">
        <title>Genome sequence of 'Leucobacter massiliensis' sp. nov. isolated from human pharynx after travel to the 2014 Hajj.</title>
        <authorList>
            <person name="Leangapichart T."/>
            <person name="Gautret P."/>
            <person name="Nguyen T.T."/>
            <person name="Armstrong N."/>
            <person name="Rolain J.M."/>
        </authorList>
    </citation>
    <scope>NUCLEOTIDE SEQUENCE [LARGE SCALE GENOMIC DNA]</scope>
    <source>
        <strain evidence="2 3">122RC15</strain>
    </source>
</reference>
<protein>
    <submittedName>
        <fullName evidence="2">Uncharacterized protein</fullName>
    </submittedName>
</protein>
<accession>A0A2S9QS60</accession>
<evidence type="ECO:0000256" key="1">
    <source>
        <dbReference type="SAM" id="MobiDB-lite"/>
    </source>
</evidence>